<dbReference type="InterPro" id="IPR029044">
    <property type="entry name" value="Nucleotide-diphossugar_trans"/>
</dbReference>
<dbReference type="EMBL" id="ADZX01000440">
    <property type="protein sequence ID" value="EFK96590.1"/>
    <property type="molecule type" value="Genomic_DNA"/>
</dbReference>
<evidence type="ECO:0000313" key="2">
    <source>
        <dbReference type="EMBL" id="EFK96590.1"/>
    </source>
</evidence>
<dbReference type="AlphaFoldDB" id="D9PIL5"/>
<dbReference type="CDD" id="cd04179">
    <property type="entry name" value="DPM_DPG-synthase_like"/>
    <property type="match status" value="1"/>
</dbReference>
<evidence type="ECO:0000259" key="1">
    <source>
        <dbReference type="Pfam" id="PF00535"/>
    </source>
</evidence>
<dbReference type="PANTHER" id="PTHR48090">
    <property type="entry name" value="UNDECAPRENYL-PHOSPHATE 4-DEOXY-4-FORMAMIDO-L-ARABINOSE TRANSFERASE-RELATED"/>
    <property type="match status" value="1"/>
</dbReference>
<dbReference type="InterPro" id="IPR050256">
    <property type="entry name" value="Glycosyltransferase_2"/>
</dbReference>
<dbReference type="Gene3D" id="3.90.550.10">
    <property type="entry name" value="Spore Coat Polysaccharide Biosynthesis Protein SpsA, Chain A"/>
    <property type="match status" value="1"/>
</dbReference>
<proteinExistence type="predicted"/>
<protein>
    <submittedName>
        <fullName evidence="2">Glycosyl transferase, family 2</fullName>
        <ecNumber evidence="2">2.-.-.-</ecNumber>
    </submittedName>
</protein>
<sequence>MTVVVIPAYNEEKSIGRVIRDLFERGYKNLVVVNDGSSDATASLAEQAGAKVLNHPINRGQGAALQTGDDYAVFIGAENVVHFDADGQFNAVDISGALRLMAEKNLDIILGSRFLDKRSKIPAVKRRLILPVARLINLLFTGVRLTDAHNGFRILSRAALGKIKITQEGMAHNSEIIAQMKKGNLSFAEYPVEVVYHEYGQGFAEGVKVVRDLIFAKIFK</sequence>
<reference evidence="2" key="1">
    <citation type="submission" date="2010-07" db="EMBL/GenBank/DDBJ databases">
        <authorList>
            <consortium name="CONSOLIDER consortium CSD2007-00005"/>
            <person name="Guazzaroni M.-E."/>
            <person name="Richter M."/>
            <person name="Garcia-Salamanca A."/>
            <person name="Yarza P."/>
            <person name="Ferrer M."/>
        </authorList>
    </citation>
    <scope>NUCLEOTIDE SEQUENCE</scope>
</reference>
<dbReference type="GO" id="GO:0016740">
    <property type="term" value="F:transferase activity"/>
    <property type="evidence" value="ECO:0007669"/>
    <property type="project" value="UniProtKB-KW"/>
</dbReference>
<dbReference type="SUPFAM" id="SSF53448">
    <property type="entry name" value="Nucleotide-diphospho-sugar transferases"/>
    <property type="match status" value="1"/>
</dbReference>
<dbReference type="EC" id="2.-.-.-" evidence="2"/>
<accession>D9PIL5</accession>
<comment type="caution">
    <text evidence="2">The sequence shown here is derived from an EMBL/GenBank/DDBJ whole genome shotgun (WGS) entry which is preliminary data.</text>
</comment>
<name>D9PIL5_9ZZZZ</name>
<dbReference type="Pfam" id="PF00535">
    <property type="entry name" value="Glycos_transf_2"/>
    <property type="match status" value="1"/>
</dbReference>
<feature type="domain" description="Glycosyltransferase 2-like" evidence="1">
    <location>
        <begin position="4"/>
        <end position="162"/>
    </location>
</feature>
<reference evidence="2" key="2">
    <citation type="journal article" date="2011" name="Microb. Ecol.">
        <title>Taxonomic and Functional Metagenomic Profiling of the Microbial Community in the Anoxic Sediment of a Sub-saline Shallow Lake (Laguna de Carrizo, Central Spain).</title>
        <authorList>
            <person name="Ferrer M."/>
            <person name="Guazzaroni M.E."/>
            <person name="Richter M."/>
            <person name="Garcia-Salamanca A."/>
            <person name="Yarza P."/>
            <person name="Suarez-Suarez A."/>
            <person name="Solano J."/>
            <person name="Alcaide M."/>
            <person name="van Dillewijn P."/>
            <person name="Molina-Henares M.A."/>
            <person name="Lopez-Cortes N."/>
            <person name="Al-Ramahi Y."/>
            <person name="Guerrero C."/>
            <person name="Acosta A."/>
            <person name="de Eugenio L.I."/>
            <person name="Martinez V."/>
            <person name="Marques S."/>
            <person name="Rojo F."/>
            <person name="Santero E."/>
            <person name="Genilloud O."/>
            <person name="Perez-Perez J."/>
            <person name="Rossello-Mora R."/>
            <person name="Ramos J.L."/>
        </authorList>
    </citation>
    <scope>NUCLEOTIDE SEQUENCE</scope>
</reference>
<organism evidence="2">
    <name type="scientific">sediment metagenome</name>
    <dbReference type="NCBI Taxonomy" id="749907"/>
    <lineage>
        <taxon>unclassified sequences</taxon>
        <taxon>metagenomes</taxon>
        <taxon>ecological metagenomes</taxon>
    </lineage>
</organism>
<dbReference type="PANTHER" id="PTHR48090:SF7">
    <property type="entry name" value="RFBJ PROTEIN"/>
    <property type="match status" value="1"/>
</dbReference>
<dbReference type="InterPro" id="IPR001173">
    <property type="entry name" value="Glyco_trans_2-like"/>
</dbReference>
<keyword evidence="2" id="KW-0808">Transferase</keyword>
<gene>
    <name evidence="2" type="ORF">LDC_1373</name>
</gene>